<dbReference type="Proteomes" id="UP000636010">
    <property type="component" value="Unassembled WGS sequence"/>
</dbReference>
<organism evidence="2 3">
    <name type="scientific">Marivirga lumbricoides</name>
    <dbReference type="NCBI Taxonomy" id="1046115"/>
    <lineage>
        <taxon>Bacteria</taxon>
        <taxon>Pseudomonadati</taxon>
        <taxon>Bacteroidota</taxon>
        <taxon>Cytophagia</taxon>
        <taxon>Cytophagales</taxon>
        <taxon>Marivirgaceae</taxon>
        <taxon>Marivirga</taxon>
    </lineage>
</organism>
<evidence type="ECO:0000313" key="3">
    <source>
        <dbReference type="Proteomes" id="UP000636010"/>
    </source>
</evidence>
<dbReference type="RefSeq" id="WP_188464156.1">
    <property type="nucleotide sequence ID" value="NZ_BAABHU010000008.1"/>
</dbReference>
<accession>A0ABQ1MFW7</accession>
<feature type="transmembrane region" description="Helical" evidence="1">
    <location>
        <begin position="125"/>
        <end position="145"/>
    </location>
</feature>
<feature type="transmembrane region" description="Helical" evidence="1">
    <location>
        <begin position="101"/>
        <end position="119"/>
    </location>
</feature>
<keyword evidence="3" id="KW-1185">Reference proteome</keyword>
<name>A0ABQ1MFW7_9BACT</name>
<keyword evidence="1" id="KW-0812">Transmembrane</keyword>
<gene>
    <name evidence="2" type="ORF">GCM10011506_26270</name>
</gene>
<proteinExistence type="predicted"/>
<evidence type="ECO:0000256" key="1">
    <source>
        <dbReference type="SAM" id="Phobius"/>
    </source>
</evidence>
<protein>
    <submittedName>
        <fullName evidence="2">Uncharacterized protein</fullName>
    </submittedName>
</protein>
<dbReference type="EMBL" id="BMEC01000008">
    <property type="protein sequence ID" value="GGC39530.1"/>
    <property type="molecule type" value="Genomic_DNA"/>
</dbReference>
<keyword evidence="1" id="KW-1133">Transmembrane helix</keyword>
<keyword evidence="1" id="KW-0472">Membrane</keyword>
<sequence>MQGWPAQSEILISQLPAEEIFRRLHLAVKPAHYQSFKNRSLEYSSDEVFLFNGKVGATGFAISQVVSRPDNFLPLIQGKVEGASTGSLVYLKFRLFPSVKYFLGFWFLLMLMFSMISYAEGKNMLTVTAPIIVLVASFWVVNVRFSSAYRRSKKELVRLIG</sequence>
<reference evidence="3" key="1">
    <citation type="journal article" date="2019" name="Int. J. Syst. Evol. Microbiol.">
        <title>The Global Catalogue of Microorganisms (GCM) 10K type strain sequencing project: providing services to taxonomists for standard genome sequencing and annotation.</title>
        <authorList>
            <consortium name="The Broad Institute Genomics Platform"/>
            <consortium name="The Broad Institute Genome Sequencing Center for Infectious Disease"/>
            <person name="Wu L."/>
            <person name="Ma J."/>
        </authorList>
    </citation>
    <scope>NUCLEOTIDE SEQUENCE [LARGE SCALE GENOMIC DNA]</scope>
    <source>
        <strain evidence="3">CGMCC 1.10832</strain>
    </source>
</reference>
<evidence type="ECO:0000313" key="2">
    <source>
        <dbReference type="EMBL" id="GGC39530.1"/>
    </source>
</evidence>
<comment type="caution">
    <text evidence="2">The sequence shown here is derived from an EMBL/GenBank/DDBJ whole genome shotgun (WGS) entry which is preliminary data.</text>
</comment>